<accession>A0AAD9KPD0</accession>
<dbReference type="InterPro" id="IPR001627">
    <property type="entry name" value="Semap_dom"/>
</dbReference>
<dbReference type="GO" id="GO:0071526">
    <property type="term" value="P:semaphorin-plexin signaling pathway"/>
    <property type="evidence" value="ECO:0007669"/>
    <property type="project" value="TreeGrafter"/>
</dbReference>
<feature type="chain" id="PRO_5042208288" description="Sema domain-containing protein" evidence="4">
    <location>
        <begin position="25"/>
        <end position="757"/>
    </location>
</feature>
<evidence type="ECO:0000313" key="7">
    <source>
        <dbReference type="Proteomes" id="UP001209878"/>
    </source>
</evidence>
<sequence>MSRVCLRTLVVLLVITTQRVVVFSSQAFIVDTPNGTVHVDPSGMAMSRTGSPIDRHWISQIKSFPGNITHPDDFKLLLQDGDHMIVGARNTVYNISLTTMKCVKKLTWPSTSFDVMVCRAKRKTEEQCQNYIHVAVKVSQTEILICGTNSFKPLCRTYHNEPGKEYYHDSEYDGIGKCPYDPHHNSTAIHVDGELYSATVGDFSAGDALIYKYPMRTEQHDSQWLNDPDFVHSLVYGDKVYIFFRETAVENINCGKTVFSRVARICKNDQGGAQLLRNVWTSFFKARLNCSIPGEFPFYFNELQSTTDVGKGNYMPALEYDNRTDMVYAVFNTPSNSITGSAVCAFRFSDILRTFEGQFKTQDSAHSNWLPVHESDTPQPHPAKQCANDSRRISDQTLNFIKSHPLMDGAVPAFGGQPILLQTSFKYRLTTVAIDWQVLAANQRYYDILYVGTDDGRVIKAINKGRTGKIETQILRTYKVFNSAITSIRVYRNSHHGEEKLIVISKDEIKSIPLYDCNPDYTCSQCVQLQDPYCSFSDGSCGTSRRGYQNIERGTHPGCPNEEPSTTHETAATTSTINLTTTASPPVLTCPVCVCTPPQSSVAPSSGQSQSSGGSPPTVNPDQQRIPVTRDIPDTTNIDNRIPQIPQAAGSLSHNSQGYIYTASHMAIATVLCIVISLVLGVFAGYHISLRQNPRDVCAHLKNPICTNQLEKPSNSQNEHHYSPMPRAKQTNVIYDTKQNGHPRTKLDSTNSRQEYV</sequence>
<evidence type="ECO:0000313" key="6">
    <source>
        <dbReference type="EMBL" id="KAK2174987.1"/>
    </source>
</evidence>
<dbReference type="GO" id="GO:0030215">
    <property type="term" value="F:semaphorin receptor binding"/>
    <property type="evidence" value="ECO:0007669"/>
    <property type="project" value="InterPro"/>
</dbReference>
<feature type="region of interest" description="Disordered" evidence="2">
    <location>
        <begin position="738"/>
        <end position="757"/>
    </location>
</feature>
<evidence type="ECO:0000256" key="2">
    <source>
        <dbReference type="SAM" id="MobiDB-lite"/>
    </source>
</evidence>
<dbReference type="Gene3D" id="2.130.10.10">
    <property type="entry name" value="YVTN repeat-like/Quinoprotein amine dehydrogenase"/>
    <property type="match status" value="1"/>
</dbReference>
<feature type="compositionally biased region" description="Low complexity" evidence="2">
    <location>
        <begin position="562"/>
        <end position="572"/>
    </location>
</feature>
<proteinExistence type="predicted"/>
<name>A0AAD9KPD0_RIDPI</name>
<evidence type="ECO:0000256" key="4">
    <source>
        <dbReference type="SAM" id="SignalP"/>
    </source>
</evidence>
<dbReference type="PROSITE" id="PS51004">
    <property type="entry name" value="SEMA"/>
    <property type="match status" value="1"/>
</dbReference>
<dbReference type="InterPro" id="IPR036352">
    <property type="entry name" value="Semap_dom_sf"/>
</dbReference>
<dbReference type="GO" id="GO:0045499">
    <property type="term" value="F:chemorepellent activity"/>
    <property type="evidence" value="ECO:0007669"/>
    <property type="project" value="TreeGrafter"/>
</dbReference>
<dbReference type="InterPro" id="IPR027231">
    <property type="entry name" value="Semaphorin"/>
</dbReference>
<feature type="region of interest" description="Disordered" evidence="2">
    <location>
        <begin position="604"/>
        <end position="637"/>
    </location>
</feature>
<organism evidence="6 7">
    <name type="scientific">Ridgeia piscesae</name>
    <name type="common">Tubeworm</name>
    <dbReference type="NCBI Taxonomy" id="27915"/>
    <lineage>
        <taxon>Eukaryota</taxon>
        <taxon>Metazoa</taxon>
        <taxon>Spiralia</taxon>
        <taxon>Lophotrochozoa</taxon>
        <taxon>Annelida</taxon>
        <taxon>Polychaeta</taxon>
        <taxon>Sedentaria</taxon>
        <taxon>Canalipalpata</taxon>
        <taxon>Sabellida</taxon>
        <taxon>Siboglinidae</taxon>
        <taxon>Ridgeia</taxon>
    </lineage>
</organism>
<dbReference type="InterPro" id="IPR015943">
    <property type="entry name" value="WD40/YVTN_repeat-like_dom_sf"/>
</dbReference>
<dbReference type="GO" id="GO:0007411">
    <property type="term" value="P:axon guidance"/>
    <property type="evidence" value="ECO:0007669"/>
    <property type="project" value="TreeGrafter"/>
</dbReference>
<keyword evidence="3" id="KW-0812">Transmembrane</keyword>
<gene>
    <name evidence="6" type="ORF">NP493_762g01001</name>
</gene>
<evidence type="ECO:0000259" key="5">
    <source>
        <dbReference type="PROSITE" id="PS51004"/>
    </source>
</evidence>
<dbReference type="EMBL" id="JAODUO010000759">
    <property type="protein sequence ID" value="KAK2174987.1"/>
    <property type="molecule type" value="Genomic_DNA"/>
</dbReference>
<feature type="region of interest" description="Disordered" evidence="2">
    <location>
        <begin position="552"/>
        <end position="572"/>
    </location>
</feature>
<comment type="caution">
    <text evidence="6">The sequence shown here is derived from an EMBL/GenBank/DDBJ whole genome shotgun (WGS) entry which is preliminary data.</text>
</comment>
<keyword evidence="4" id="KW-0732">Signal</keyword>
<dbReference type="Proteomes" id="UP001209878">
    <property type="component" value="Unassembled WGS sequence"/>
</dbReference>
<feature type="signal peptide" evidence="4">
    <location>
        <begin position="1"/>
        <end position="24"/>
    </location>
</feature>
<feature type="compositionally biased region" description="Low complexity" evidence="2">
    <location>
        <begin position="604"/>
        <end position="617"/>
    </location>
</feature>
<dbReference type="AlphaFoldDB" id="A0AAD9KPD0"/>
<dbReference type="PANTHER" id="PTHR11036">
    <property type="entry name" value="SEMAPHORIN"/>
    <property type="match status" value="1"/>
</dbReference>
<dbReference type="FunFam" id="2.130.10.10:FF:000346">
    <property type="entry name" value="Sema-1a, isoform D"/>
    <property type="match status" value="1"/>
</dbReference>
<dbReference type="SUPFAM" id="SSF101912">
    <property type="entry name" value="Sema domain"/>
    <property type="match status" value="1"/>
</dbReference>
<dbReference type="SMART" id="SM00630">
    <property type="entry name" value="Sema"/>
    <property type="match status" value="1"/>
</dbReference>
<keyword evidence="3" id="KW-1133">Transmembrane helix</keyword>
<comment type="caution">
    <text evidence="1">Lacks conserved residue(s) required for the propagation of feature annotation.</text>
</comment>
<feature type="domain" description="Sema" evidence="5">
    <location>
        <begin position="45"/>
        <end position="514"/>
    </location>
</feature>
<keyword evidence="7" id="KW-1185">Reference proteome</keyword>
<dbReference type="GO" id="GO:0030335">
    <property type="term" value="P:positive regulation of cell migration"/>
    <property type="evidence" value="ECO:0007669"/>
    <property type="project" value="TreeGrafter"/>
</dbReference>
<dbReference type="GO" id="GO:0005886">
    <property type="term" value="C:plasma membrane"/>
    <property type="evidence" value="ECO:0007669"/>
    <property type="project" value="TreeGrafter"/>
</dbReference>
<dbReference type="Pfam" id="PF01403">
    <property type="entry name" value="Sema"/>
    <property type="match status" value="1"/>
</dbReference>
<dbReference type="PANTHER" id="PTHR11036:SF127">
    <property type="entry name" value="SEMAPHORIN-1A"/>
    <property type="match status" value="1"/>
</dbReference>
<reference evidence="6" key="1">
    <citation type="journal article" date="2023" name="Mol. Biol. Evol.">
        <title>Third-Generation Sequencing Reveals the Adaptive Role of the Epigenome in Three Deep-Sea Polychaetes.</title>
        <authorList>
            <person name="Perez M."/>
            <person name="Aroh O."/>
            <person name="Sun Y."/>
            <person name="Lan Y."/>
            <person name="Juniper S.K."/>
            <person name="Young C.R."/>
            <person name="Angers B."/>
            <person name="Qian P.Y."/>
        </authorList>
    </citation>
    <scope>NUCLEOTIDE SEQUENCE</scope>
    <source>
        <strain evidence="6">R07B-5</strain>
    </source>
</reference>
<feature type="transmembrane region" description="Helical" evidence="3">
    <location>
        <begin position="666"/>
        <end position="686"/>
    </location>
</feature>
<evidence type="ECO:0000256" key="1">
    <source>
        <dbReference type="PROSITE-ProRule" id="PRU00352"/>
    </source>
</evidence>
<evidence type="ECO:0000256" key="3">
    <source>
        <dbReference type="SAM" id="Phobius"/>
    </source>
</evidence>
<protein>
    <recommendedName>
        <fullName evidence="5">Sema domain-containing protein</fullName>
    </recommendedName>
</protein>
<keyword evidence="3" id="KW-0472">Membrane</keyword>